<protein>
    <submittedName>
        <fullName evidence="1">Uncharacterized protein</fullName>
    </submittedName>
</protein>
<dbReference type="AlphaFoldDB" id="A0A819YMY2"/>
<sequence>MIQLLVRYPMVIIKLIFIILDKISNSTNNDYTSSISTSNGYLSYLTQPYFPDTTRQYMVNQASSASASDTNSSPTEQALSYYTHESYSHMQKMSGNYPVSYEFYQ</sequence>
<name>A0A819YMY2_9BILA</name>
<proteinExistence type="predicted"/>
<comment type="caution">
    <text evidence="1">The sequence shown here is derived from an EMBL/GenBank/DDBJ whole genome shotgun (WGS) entry which is preliminary data.</text>
</comment>
<organism evidence="1 2">
    <name type="scientific">Rotaria sordida</name>
    <dbReference type="NCBI Taxonomy" id="392033"/>
    <lineage>
        <taxon>Eukaryota</taxon>
        <taxon>Metazoa</taxon>
        <taxon>Spiralia</taxon>
        <taxon>Gnathifera</taxon>
        <taxon>Rotifera</taxon>
        <taxon>Eurotatoria</taxon>
        <taxon>Bdelloidea</taxon>
        <taxon>Philodinida</taxon>
        <taxon>Philodinidae</taxon>
        <taxon>Rotaria</taxon>
    </lineage>
</organism>
<accession>A0A819YMY2</accession>
<evidence type="ECO:0000313" key="1">
    <source>
        <dbReference type="EMBL" id="CAF4162426.1"/>
    </source>
</evidence>
<evidence type="ECO:0000313" key="2">
    <source>
        <dbReference type="Proteomes" id="UP000663874"/>
    </source>
</evidence>
<dbReference type="Proteomes" id="UP000663874">
    <property type="component" value="Unassembled WGS sequence"/>
</dbReference>
<dbReference type="EMBL" id="CAJOBE010013283">
    <property type="protein sequence ID" value="CAF4162426.1"/>
    <property type="molecule type" value="Genomic_DNA"/>
</dbReference>
<reference evidence="1" key="1">
    <citation type="submission" date="2021-02" db="EMBL/GenBank/DDBJ databases">
        <authorList>
            <person name="Nowell W R."/>
        </authorList>
    </citation>
    <scope>NUCLEOTIDE SEQUENCE</scope>
</reference>
<gene>
    <name evidence="1" type="ORF">FNK824_LOCUS34258</name>
</gene>